<gene>
    <name evidence="1" type="ORF">ASCRUDRAFT_82002</name>
</gene>
<dbReference type="Proteomes" id="UP000095038">
    <property type="component" value="Unassembled WGS sequence"/>
</dbReference>
<evidence type="ECO:0000313" key="2">
    <source>
        <dbReference type="Proteomes" id="UP000095038"/>
    </source>
</evidence>
<evidence type="ECO:0000313" key="1">
    <source>
        <dbReference type="EMBL" id="ODV59309.1"/>
    </source>
</evidence>
<dbReference type="EMBL" id="KV454486">
    <property type="protein sequence ID" value="ODV59309.1"/>
    <property type="molecule type" value="Genomic_DNA"/>
</dbReference>
<dbReference type="RefSeq" id="XP_020045616.1">
    <property type="nucleotide sequence ID" value="XM_020194686.1"/>
</dbReference>
<organism evidence="1 2">
    <name type="scientific">Ascoidea rubescens DSM 1968</name>
    <dbReference type="NCBI Taxonomy" id="1344418"/>
    <lineage>
        <taxon>Eukaryota</taxon>
        <taxon>Fungi</taxon>
        <taxon>Dikarya</taxon>
        <taxon>Ascomycota</taxon>
        <taxon>Saccharomycotina</taxon>
        <taxon>Saccharomycetes</taxon>
        <taxon>Ascoideaceae</taxon>
        <taxon>Ascoidea</taxon>
    </lineage>
</organism>
<dbReference type="InParanoid" id="A0A1D2VCG8"/>
<name>A0A1D2VCG8_9ASCO</name>
<sequence>MKIWKDYFNVIQSDSKCILFWNNYLKTNNLTVDNNHFLNAYMSSYKIGLVEGDRKGSNKLINHCK</sequence>
<reference evidence="2" key="1">
    <citation type="submission" date="2016-05" db="EMBL/GenBank/DDBJ databases">
        <title>Comparative genomics of biotechnologically important yeasts.</title>
        <authorList>
            <consortium name="DOE Joint Genome Institute"/>
            <person name="Riley R."/>
            <person name="Haridas S."/>
            <person name="Wolfe K.H."/>
            <person name="Lopes M.R."/>
            <person name="Hittinger C.T."/>
            <person name="Goker M."/>
            <person name="Salamov A."/>
            <person name="Wisecaver J."/>
            <person name="Long T.M."/>
            <person name="Aerts A.L."/>
            <person name="Barry K."/>
            <person name="Choi C."/>
            <person name="Clum A."/>
            <person name="Coughlan A.Y."/>
            <person name="Deshpande S."/>
            <person name="Douglass A.P."/>
            <person name="Hanson S.J."/>
            <person name="Klenk H.-P."/>
            <person name="Labutti K."/>
            <person name="Lapidus A."/>
            <person name="Lindquist E."/>
            <person name="Lipzen A."/>
            <person name="Meier-Kolthoff J.P."/>
            <person name="Ohm R.A."/>
            <person name="Otillar R.P."/>
            <person name="Pangilinan J."/>
            <person name="Peng Y."/>
            <person name="Rokas A."/>
            <person name="Rosa C.A."/>
            <person name="Scheuner C."/>
            <person name="Sibirny A.A."/>
            <person name="Slot J.C."/>
            <person name="Stielow J.B."/>
            <person name="Sun H."/>
            <person name="Kurtzman C.P."/>
            <person name="Blackwell M."/>
            <person name="Grigoriev I.V."/>
            <person name="Jeffries T.W."/>
        </authorList>
    </citation>
    <scope>NUCLEOTIDE SEQUENCE [LARGE SCALE GENOMIC DNA]</scope>
    <source>
        <strain evidence="2">DSM 1968</strain>
    </source>
</reference>
<dbReference type="AlphaFoldDB" id="A0A1D2VCG8"/>
<protein>
    <submittedName>
        <fullName evidence="1">Uncharacterized protein</fullName>
    </submittedName>
</protein>
<accession>A0A1D2VCG8</accession>
<keyword evidence="2" id="KW-1185">Reference proteome</keyword>
<dbReference type="GeneID" id="30968322"/>
<proteinExistence type="predicted"/>